<dbReference type="PANTHER" id="PTHR10807">
    <property type="entry name" value="MYOTUBULARIN-RELATED"/>
    <property type="match status" value="1"/>
</dbReference>
<keyword evidence="3" id="KW-1185">Reference proteome</keyword>
<dbReference type="Proteomes" id="UP001363151">
    <property type="component" value="Unassembled WGS sequence"/>
</dbReference>
<dbReference type="InterPro" id="IPR030564">
    <property type="entry name" value="Myotubularin"/>
</dbReference>
<gene>
    <name evidence="2" type="ORF">SO694_00042250</name>
</gene>
<feature type="domain" description="Myotubularin phosphatase" evidence="1">
    <location>
        <begin position="1"/>
        <end position="145"/>
    </location>
</feature>
<dbReference type="PROSITE" id="PS51339">
    <property type="entry name" value="PPASE_MYOTUBULARIN"/>
    <property type="match status" value="1"/>
</dbReference>
<proteinExistence type="predicted"/>
<organism evidence="2 3">
    <name type="scientific">Aureococcus anophagefferens</name>
    <name type="common">Harmful bloom alga</name>
    <dbReference type="NCBI Taxonomy" id="44056"/>
    <lineage>
        <taxon>Eukaryota</taxon>
        <taxon>Sar</taxon>
        <taxon>Stramenopiles</taxon>
        <taxon>Ochrophyta</taxon>
        <taxon>Pelagophyceae</taxon>
        <taxon>Pelagomonadales</taxon>
        <taxon>Pelagomonadaceae</taxon>
        <taxon>Aureococcus</taxon>
    </lineage>
</organism>
<protein>
    <submittedName>
        <fullName evidence="2">Phosphatidylinositol-3,5-bisphosphate 3-phosphatase</fullName>
    </submittedName>
</protein>
<dbReference type="SUPFAM" id="SSF52799">
    <property type="entry name" value="(Phosphotyrosine protein) phosphatases II"/>
    <property type="match status" value="1"/>
</dbReference>
<reference evidence="2 3" key="1">
    <citation type="submission" date="2024-03" db="EMBL/GenBank/DDBJ databases">
        <title>Aureococcus anophagefferens CCMP1851 and Kratosvirus quantuckense: Draft genome of a second virus-susceptible host strain in the model system.</title>
        <authorList>
            <person name="Chase E."/>
            <person name="Truchon A.R."/>
            <person name="Schepens W."/>
            <person name="Wilhelm S.W."/>
        </authorList>
    </citation>
    <scope>NUCLEOTIDE SEQUENCE [LARGE SCALE GENOMIC DNA]</scope>
    <source>
        <strain evidence="2 3">CCMP1851</strain>
    </source>
</reference>
<dbReference type="EMBL" id="JBBJCI010000085">
    <property type="protein sequence ID" value="KAK7248881.1"/>
    <property type="molecule type" value="Genomic_DNA"/>
</dbReference>
<accession>A0ABR1G6U8</accession>
<dbReference type="InterPro" id="IPR010569">
    <property type="entry name" value="Myotubularin-like_Pase_dom"/>
</dbReference>
<evidence type="ECO:0000313" key="2">
    <source>
        <dbReference type="EMBL" id="KAK7248881.1"/>
    </source>
</evidence>
<name>A0ABR1G6U8_AURAN</name>
<evidence type="ECO:0000313" key="3">
    <source>
        <dbReference type="Proteomes" id="UP001363151"/>
    </source>
</evidence>
<evidence type="ECO:0000259" key="1">
    <source>
        <dbReference type="PROSITE" id="PS51339"/>
    </source>
</evidence>
<dbReference type="InterPro" id="IPR029021">
    <property type="entry name" value="Prot-tyrosine_phosphatase-like"/>
</dbReference>
<dbReference type="Pfam" id="PF06602">
    <property type="entry name" value="Myotub-related"/>
    <property type="match status" value="1"/>
</dbReference>
<comment type="caution">
    <text evidence="2">The sequence shown here is derived from an EMBL/GenBank/DDBJ whole genome shotgun (WGS) entry which is preliminary data.</text>
</comment>
<sequence length="145" mass="15895">MRGFARLVEKDFVAFGHPFATRLAHGRERGGDRGADDQAAPILVQFLDAAFQLTALFPEHFEFGSAYLVAVADAAHGCRFGTFLFDTEGDREAHAPHAPSLWAYLDHNRAHFASAAYRPPAPDLAARAPTADRSRLFNMLVDPDA</sequence>